<protein>
    <recommendedName>
        <fullName evidence="3">BESS domain-containing protein</fullName>
    </recommendedName>
</protein>
<feature type="compositionally biased region" description="Low complexity" evidence="2">
    <location>
        <begin position="205"/>
        <end position="224"/>
    </location>
</feature>
<reference evidence="4 5" key="1">
    <citation type="submission" date="2017-12" db="EMBL/GenBank/DDBJ databases">
        <title>Hemimetabolous genomes reveal molecular basis of termite eusociality.</title>
        <authorList>
            <person name="Harrison M.C."/>
            <person name="Jongepier E."/>
            <person name="Robertson H.M."/>
            <person name="Arning N."/>
            <person name="Bitard-Feildel T."/>
            <person name="Chao H."/>
            <person name="Childers C.P."/>
            <person name="Dinh H."/>
            <person name="Doddapaneni H."/>
            <person name="Dugan S."/>
            <person name="Gowin J."/>
            <person name="Greiner C."/>
            <person name="Han Y."/>
            <person name="Hu H."/>
            <person name="Hughes D.S.T."/>
            <person name="Huylmans A.-K."/>
            <person name="Kemena C."/>
            <person name="Kremer L.P.M."/>
            <person name="Lee S.L."/>
            <person name="Lopez-Ezquerra A."/>
            <person name="Mallet L."/>
            <person name="Monroy-Kuhn J.M."/>
            <person name="Moser A."/>
            <person name="Murali S.C."/>
            <person name="Muzny D.M."/>
            <person name="Otani S."/>
            <person name="Piulachs M.-D."/>
            <person name="Poelchau M."/>
            <person name="Qu J."/>
            <person name="Schaub F."/>
            <person name="Wada-Katsumata A."/>
            <person name="Worley K.C."/>
            <person name="Xie Q."/>
            <person name="Ylla G."/>
            <person name="Poulsen M."/>
            <person name="Gibbs R.A."/>
            <person name="Schal C."/>
            <person name="Richards S."/>
            <person name="Belles X."/>
            <person name="Korb J."/>
            <person name="Bornberg-Bauer E."/>
        </authorList>
    </citation>
    <scope>NUCLEOTIDE SEQUENCE [LARGE SCALE GENOMIC DNA]</scope>
    <source>
        <tissue evidence="4">Whole body</tissue>
    </source>
</reference>
<sequence>VLFSGKTAKEQWRKLRERHREALRRQKMKKTGSKADIQRPWSYQHQMEFLIPYMKNRSTCTNIEQQPLADISATEHGAKRNEEDAPHFDQDEPEVGNCDELGRSQSDRSESPVPKRPKLSDQTAILRFIKTSEMRAKNRDELRKTILQREQLTLPLKNDALFHFFMSMYNTTKGLSGKYQRQVRSKVYEAVSQAEEEDELEKTTRTSSFSPSFSEETGRSSSSPATLLTTQYPEFF</sequence>
<dbReference type="GO" id="GO:0003677">
    <property type="term" value="F:DNA binding"/>
    <property type="evidence" value="ECO:0007669"/>
    <property type="project" value="InterPro"/>
</dbReference>
<keyword evidence="5" id="KW-1185">Reference proteome</keyword>
<dbReference type="Proteomes" id="UP000235965">
    <property type="component" value="Unassembled WGS sequence"/>
</dbReference>
<dbReference type="Pfam" id="PF02944">
    <property type="entry name" value="BESS"/>
    <property type="match status" value="1"/>
</dbReference>
<feature type="domain" description="BESS" evidence="3">
    <location>
        <begin position="158"/>
        <end position="197"/>
    </location>
</feature>
<feature type="compositionally biased region" description="Polar residues" evidence="2">
    <location>
        <begin position="225"/>
        <end position="236"/>
    </location>
</feature>
<feature type="non-terminal residue" evidence="4">
    <location>
        <position position="236"/>
    </location>
</feature>
<evidence type="ECO:0000256" key="2">
    <source>
        <dbReference type="SAM" id="MobiDB-lite"/>
    </source>
</evidence>
<dbReference type="OrthoDB" id="8196929at2759"/>
<comment type="subcellular location">
    <subcellularLocation>
        <location evidence="1">Nucleus</location>
    </subcellularLocation>
</comment>
<dbReference type="STRING" id="105785.A0A2J7QDY5"/>
<evidence type="ECO:0000313" key="5">
    <source>
        <dbReference type="Proteomes" id="UP000235965"/>
    </source>
</evidence>
<name>A0A2J7QDY5_9NEOP</name>
<gene>
    <name evidence="4" type="ORF">B7P43_G17476</name>
</gene>
<dbReference type="EMBL" id="NEVH01015355">
    <property type="protein sequence ID" value="PNF26791.1"/>
    <property type="molecule type" value="Genomic_DNA"/>
</dbReference>
<feature type="non-terminal residue" evidence="4">
    <location>
        <position position="1"/>
    </location>
</feature>
<feature type="compositionally biased region" description="Basic and acidic residues" evidence="2">
    <location>
        <begin position="100"/>
        <end position="110"/>
    </location>
</feature>
<dbReference type="GO" id="GO:0005634">
    <property type="term" value="C:nucleus"/>
    <property type="evidence" value="ECO:0007669"/>
    <property type="project" value="UniProtKB-SubCell"/>
</dbReference>
<evidence type="ECO:0000259" key="3">
    <source>
        <dbReference type="PROSITE" id="PS51031"/>
    </source>
</evidence>
<keyword evidence="1" id="KW-0539">Nucleus</keyword>
<feature type="compositionally biased region" description="Basic and acidic residues" evidence="2">
    <location>
        <begin position="76"/>
        <end position="90"/>
    </location>
</feature>
<dbReference type="InParanoid" id="A0A2J7QDY5"/>
<organism evidence="4 5">
    <name type="scientific">Cryptotermes secundus</name>
    <dbReference type="NCBI Taxonomy" id="105785"/>
    <lineage>
        <taxon>Eukaryota</taxon>
        <taxon>Metazoa</taxon>
        <taxon>Ecdysozoa</taxon>
        <taxon>Arthropoda</taxon>
        <taxon>Hexapoda</taxon>
        <taxon>Insecta</taxon>
        <taxon>Pterygota</taxon>
        <taxon>Neoptera</taxon>
        <taxon>Polyneoptera</taxon>
        <taxon>Dictyoptera</taxon>
        <taxon>Blattodea</taxon>
        <taxon>Blattoidea</taxon>
        <taxon>Termitoidae</taxon>
        <taxon>Kalotermitidae</taxon>
        <taxon>Cryptotermitinae</taxon>
        <taxon>Cryptotermes</taxon>
    </lineage>
</organism>
<evidence type="ECO:0000256" key="1">
    <source>
        <dbReference type="PROSITE-ProRule" id="PRU00371"/>
    </source>
</evidence>
<evidence type="ECO:0000313" key="4">
    <source>
        <dbReference type="EMBL" id="PNF26791.1"/>
    </source>
</evidence>
<feature type="region of interest" description="Disordered" evidence="2">
    <location>
        <begin position="74"/>
        <end position="122"/>
    </location>
</feature>
<proteinExistence type="predicted"/>
<feature type="region of interest" description="Disordered" evidence="2">
    <location>
        <begin position="192"/>
        <end position="236"/>
    </location>
</feature>
<dbReference type="PROSITE" id="PS51031">
    <property type="entry name" value="BESS"/>
    <property type="match status" value="1"/>
</dbReference>
<comment type="caution">
    <text evidence="4">The sequence shown here is derived from an EMBL/GenBank/DDBJ whole genome shotgun (WGS) entry which is preliminary data.</text>
</comment>
<dbReference type="AlphaFoldDB" id="A0A2J7QDY5"/>
<dbReference type="InterPro" id="IPR004210">
    <property type="entry name" value="BESS_motif"/>
</dbReference>
<accession>A0A2J7QDY5</accession>